<sequence length="103" mass="12006">MWFSSCWMTLRRSSTKIDVFSARSYVSSEHDGLKQPNRLVRKTLSDLPERELCKVEDLKLYLTADWSQHKRGSDWGMTSLNRAIHQARTQKLHQLRVASALSK</sequence>
<accession>A0A813IXS2</accession>
<evidence type="ECO:0000313" key="1">
    <source>
        <dbReference type="EMBL" id="CAE8661036.1"/>
    </source>
</evidence>
<evidence type="ECO:0000313" key="2">
    <source>
        <dbReference type="Proteomes" id="UP000626109"/>
    </source>
</evidence>
<gene>
    <name evidence="1" type="ORF">PGLA2088_LOCUS14386</name>
</gene>
<organism evidence="1 2">
    <name type="scientific">Polarella glacialis</name>
    <name type="common">Dinoflagellate</name>
    <dbReference type="NCBI Taxonomy" id="89957"/>
    <lineage>
        <taxon>Eukaryota</taxon>
        <taxon>Sar</taxon>
        <taxon>Alveolata</taxon>
        <taxon>Dinophyceae</taxon>
        <taxon>Suessiales</taxon>
        <taxon>Suessiaceae</taxon>
        <taxon>Polarella</taxon>
    </lineage>
</organism>
<dbReference type="EMBL" id="CAJNNW010017512">
    <property type="protein sequence ID" value="CAE8661036.1"/>
    <property type="molecule type" value="Genomic_DNA"/>
</dbReference>
<dbReference type="Proteomes" id="UP000626109">
    <property type="component" value="Unassembled WGS sequence"/>
</dbReference>
<proteinExistence type="predicted"/>
<dbReference type="AlphaFoldDB" id="A0A813IXS2"/>
<protein>
    <submittedName>
        <fullName evidence="1">Uncharacterized protein</fullName>
    </submittedName>
</protein>
<reference evidence="1" key="1">
    <citation type="submission" date="2021-02" db="EMBL/GenBank/DDBJ databases">
        <authorList>
            <person name="Dougan E. K."/>
            <person name="Rhodes N."/>
            <person name="Thang M."/>
            <person name="Chan C."/>
        </authorList>
    </citation>
    <scope>NUCLEOTIDE SEQUENCE</scope>
</reference>
<name>A0A813IXS2_POLGL</name>
<comment type="caution">
    <text evidence="1">The sequence shown here is derived from an EMBL/GenBank/DDBJ whole genome shotgun (WGS) entry which is preliminary data.</text>
</comment>